<accession>W4JTP3</accession>
<dbReference type="EMBL" id="KI925465">
    <property type="protein sequence ID" value="ETW76256.1"/>
    <property type="molecule type" value="Genomic_DNA"/>
</dbReference>
<dbReference type="HOGENOM" id="CLU_3037927_0_0_1"/>
<dbReference type="KEGG" id="hir:HETIRDRAFT_442402"/>
<organism evidence="2 3">
    <name type="scientific">Heterobasidion irregulare (strain TC 32-1)</name>
    <dbReference type="NCBI Taxonomy" id="747525"/>
    <lineage>
        <taxon>Eukaryota</taxon>
        <taxon>Fungi</taxon>
        <taxon>Dikarya</taxon>
        <taxon>Basidiomycota</taxon>
        <taxon>Agaricomycotina</taxon>
        <taxon>Agaricomycetes</taxon>
        <taxon>Russulales</taxon>
        <taxon>Bondarzewiaceae</taxon>
        <taxon>Heterobasidion</taxon>
        <taxon>Heterobasidion annosum species complex</taxon>
    </lineage>
</organism>
<dbReference type="AlphaFoldDB" id="W4JTP3"/>
<proteinExistence type="predicted"/>
<feature type="compositionally biased region" description="Basic and acidic residues" evidence="1">
    <location>
        <begin position="32"/>
        <end position="54"/>
    </location>
</feature>
<dbReference type="RefSeq" id="XP_009552457.1">
    <property type="nucleotide sequence ID" value="XM_009554162.1"/>
</dbReference>
<protein>
    <submittedName>
        <fullName evidence="2">Uncharacterized protein</fullName>
    </submittedName>
</protein>
<dbReference type="InParanoid" id="W4JTP3"/>
<dbReference type="GeneID" id="20675441"/>
<name>W4JTP3_HETIT</name>
<keyword evidence="3" id="KW-1185">Reference proteome</keyword>
<sequence length="60" mass="6731">MAACAVSTSQPAVLRLSGKILYGPTVVNHSHGRQEWSGRRNQNECASPERERLTHSGRWR</sequence>
<dbReference type="Proteomes" id="UP000030671">
    <property type="component" value="Unassembled WGS sequence"/>
</dbReference>
<evidence type="ECO:0000256" key="1">
    <source>
        <dbReference type="SAM" id="MobiDB-lite"/>
    </source>
</evidence>
<feature type="region of interest" description="Disordered" evidence="1">
    <location>
        <begin position="29"/>
        <end position="60"/>
    </location>
</feature>
<evidence type="ECO:0000313" key="3">
    <source>
        <dbReference type="Proteomes" id="UP000030671"/>
    </source>
</evidence>
<reference evidence="2 3" key="1">
    <citation type="journal article" date="2012" name="New Phytol.">
        <title>Insight into trade-off between wood decay and parasitism from the genome of a fungal forest pathogen.</title>
        <authorList>
            <person name="Olson A."/>
            <person name="Aerts A."/>
            <person name="Asiegbu F."/>
            <person name="Belbahri L."/>
            <person name="Bouzid O."/>
            <person name="Broberg A."/>
            <person name="Canback B."/>
            <person name="Coutinho P.M."/>
            <person name="Cullen D."/>
            <person name="Dalman K."/>
            <person name="Deflorio G."/>
            <person name="van Diepen L.T."/>
            <person name="Dunand C."/>
            <person name="Duplessis S."/>
            <person name="Durling M."/>
            <person name="Gonthier P."/>
            <person name="Grimwood J."/>
            <person name="Fossdal C.G."/>
            <person name="Hansson D."/>
            <person name="Henrissat B."/>
            <person name="Hietala A."/>
            <person name="Himmelstrand K."/>
            <person name="Hoffmeister D."/>
            <person name="Hogberg N."/>
            <person name="James T.Y."/>
            <person name="Karlsson M."/>
            <person name="Kohler A."/>
            <person name="Kues U."/>
            <person name="Lee Y.H."/>
            <person name="Lin Y.C."/>
            <person name="Lind M."/>
            <person name="Lindquist E."/>
            <person name="Lombard V."/>
            <person name="Lucas S."/>
            <person name="Lunden K."/>
            <person name="Morin E."/>
            <person name="Murat C."/>
            <person name="Park J."/>
            <person name="Raffaello T."/>
            <person name="Rouze P."/>
            <person name="Salamov A."/>
            <person name="Schmutz J."/>
            <person name="Solheim H."/>
            <person name="Stahlberg J."/>
            <person name="Velez H."/>
            <person name="de Vries R.P."/>
            <person name="Wiebenga A."/>
            <person name="Woodward S."/>
            <person name="Yakovlev I."/>
            <person name="Garbelotto M."/>
            <person name="Martin F."/>
            <person name="Grigoriev I.V."/>
            <person name="Stenlid J."/>
        </authorList>
    </citation>
    <scope>NUCLEOTIDE SEQUENCE [LARGE SCALE GENOMIC DNA]</scope>
    <source>
        <strain evidence="2 3">TC 32-1</strain>
    </source>
</reference>
<gene>
    <name evidence="2" type="ORF">HETIRDRAFT_442402</name>
</gene>
<evidence type="ECO:0000313" key="2">
    <source>
        <dbReference type="EMBL" id="ETW76256.1"/>
    </source>
</evidence>